<dbReference type="AlphaFoldDB" id="A0A1D2AE61"/>
<dbReference type="PROSITE" id="PS51464">
    <property type="entry name" value="SIS"/>
    <property type="match status" value="1"/>
</dbReference>
<dbReference type="Gene3D" id="3.10.580.10">
    <property type="entry name" value="CBS-domain"/>
    <property type="match status" value="1"/>
</dbReference>
<gene>
    <name evidence="7" type="ORF">g.5438</name>
</gene>
<dbReference type="PROSITE" id="PS51371">
    <property type="entry name" value="CBS"/>
    <property type="match status" value="2"/>
</dbReference>
<keyword evidence="3 4" id="KW-0129">CBS domain</keyword>
<feature type="non-terminal residue" evidence="7">
    <location>
        <position position="1"/>
    </location>
</feature>
<protein>
    <recommendedName>
        <fullName evidence="8">SIS domain-containing protein</fullName>
    </recommendedName>
</protein>
<dbReference type="Pfam" id="PF00571">
    <property type="entry name" value="CBS"/>
    <property type="match status" value="2"/>
</dbReference>
<dbReference type="GO" id="GO:0016853">
    <property type="term" value="F:isomerase activity"/>
    <property type="evidence" value="ECO:0007669"/>
    <property type="project" value="InterPro"/>
</dbReference>
<evidence type="ECO:0000256" key="3">
    <source>
        <dbReference type="ARBA" id="ARBA00023122"/>
    </source>
</evidence>
<evidence type="ECO:0000313" key="7">
    <source>
        <dbReference type="EMBL" id="JAT77472.1"/>
    </source>
</evidence>
<keyword evidence="2" id="KW-0677">Repeat</keyword>
<reference evidence="7" key="1">
    <citation type="submission" date="2015-08" db="EMBL/GenBank/DDBJ databases">
        <authorList>
            <person name="Babu N.S."/>
            <person name="Beckwith C.J."/>
            <person name="Beseler K.G."/>
            <person name="Brison A."/>
            <person name="Carone J.V."/>
            <person name="Caskin T.P."/>
            <person name="Diamond M."/>
            <person name="Durham M.E."/>
            <person name="Foxe J.M."/>
            <person name="Go M."/>
            <person name="Henderson B.A."/>
            <person name="Jones I.B."/>
            <person name="McGettigan J.A."/>
            <person name="Micheletti S.J."/>
            <person name="Nasrallah M.E."/>
            <person name="Ortiz D."/>
            <person name="Piller C.R."/>
            <person name="Privatt S.R."/>
            <person name="Schneider S.L."/>
            <person name="Sharp S."/>
            <person name="Smith T.C."/>
            <person name="Stanton J.D."/>
            <person name="Ullery H.E."/>
            <person name="Wilson R.J."/>
            <person name="Serrano M.G."/>
            <person name="Buck G."/>
            <person name="Lee V."/>
            <person name="Wang Y."/>
            <person name="Carvalho R."/>
            <person name="Voegtly L."/>
            <person name="Shi R."/>
            <person name="Duckworth R."/>
            <person name="Johnson A."/>
            <person name="Loviza R."/>
            <person name="Walstead R."/>
            <person name="Shah Z."/>
            <person name="Kiflezghi M."/>
            <person name="Wade K."/>
            <person name="Ball S.L."/>
            <person name="Bradley K.W."/>
            <person name="Asai D.J."/>
            <person name="Bowman C.A."/>
            <person name="Russell D.A."/>
            <person name="Pope W.H."/>
            <person name="Jacobs-Sera D."/>
            <person name="Hendrix R.W."/>
            <person name="Hatfull G.F."/>
        </authorList>
    </citation>
    <scope>NUCLEOTIDE SEQUENCE</scope>
</reference>
<dbReference type="GO" id="GO:0005975">
    <property type="term" value="P:carbohydrate metabolic process"/>
    <property type="evidence" value="ECO:0007669"/>
    <property type="project" value="InterPro"/>
</dbReference>
<dbReference type="SMART" id="SM00116">
    <property type="entry name" value="CBS"/>
    <property type="match status" value="2"/>
</dbReference>
<dbReference type="Gene3D" id="3.40.50.10490">
    <property type="entry name" value="Glucose-6-phosphate isomerase like protein, domain 1"/>
    <property type="match status" value="1"/>
</dbReference>
<evidence type="ECO:0000259" key="5">
    <source>
        <dbReference type="PROSITE" id="PS51371"/>
    </source>
</evidence>
<evidence type="ECO:0000256" key="4">
    <source>
        <dbReference type="PROSITE-ProRule" id="PRU00703"/>
    </source>
</evidence>
<dbReference type="PANTHER" id="PTHR47476:SF2">
    <property type="entry name" value="ARABINOSE 5-PHOSPHATE ISOMERASE-RELATED"/>
    <property type="match status" value="1"/>
</dbReference>
<dbReference type="EMBL" id="GDKF01001150">
    <property type="protein sequence ID" value="JAT77472.1"/>
    <property type="molecule type" value="Transcribed_RNA"/>
</dbReference>
<sequence>RQRVELVKQLIYPKIDIHRIPEFRRDTRRPRLSNVDSVCSPALRTSIPMPSSQGLMPCDTKEPSSCPPTLPLRLLTLHDLPHGDGVSARSLQSLFREQQEYLNYFFTNLDYEQMESFVKACLACTGTIVCTGVGKSGFIAQKICQTLVSTGTKALYLSPTDALHGDIGILTAHDLLVCFSKSGGTDELLRLIPYAKAKGAKIVSVASISGCKMETVCDLSINLPLKRELCPFDLAPVTSTVIQMLFGDTVAIALMQAKHLTRDEYAMNHPAGRIGRRLILRVSDVMLSNGDIPIVSADTVVADALSELSSKGCGCVLIAGADLKLQGVFTDGDLRRALQTMGYSGNLMGTRVGDIMTTSPRTVLLSQKAAQAMDDMETSPKVAVLPVLDDQGRVSGLVTLHGLISAGL</sequence>
<feature type="domain" description="CBS" evidence="5">
    <location>
        <begin position="356"/>
        <end position="408"/>
    </location>
</feature>
<name>A0A1D2AE61_AUXPR</name>
<dbReference type="InterPro" id="IPR046342">
    <property type="entry name" value="CBS_dom_sf"/>
</dbReference>
<dbReference type="InterPro" id="IPR004800">
    <property type="entry name" value="KdsD/KpsF-type"/>
</dbReference>
<dbReference type="GO" id="GO:0097367">
    <property type="term" value="F:carbohydrate derivative binding"/>
    <property type="evidence" value="ECO:0007669"/>
    <property type="project" value="InterPro"/>
</dbReference>
<feature type="domain" description="SIS" evidence="6">
    <location>
        <begin position="117"/>
        <end position="260"/>
    </location>
</feature>
<dbReference type="NCBIfam" id="TIGR00393">
    <property type="entry name" value="kpsF"/>
    <property type="match status" value="1"/>
</dbReference>
<organism evidence="7">
    <name type="scientific">Auxenochlorella protothecoides</name>
    <name type="common">Green microalga</name>
    <name type="synonym">Chlorella protothecoides</name>
    <dbReference type="NCBI Taxonomy" id="3075"/>
    <lineage>
        <taxon>Eukaryota</taxon>
        <taxon>Viridiplantae</taxon>
        <taxon>Chlorophyta</taxon>
        <taxon>core chlorophytes</taxon>
        <taxon>Trebouxiophyceae</taxon>
        <taxon>Chlorellales</taxon>
        <taxon>Chlorellaceae</taxon>
        <taxon>Auxenochlorella</taxon>
    </lineage>
</organism>
<dbReference type="GO" id="GO:1901135">
    <property type="term" value="P:carbohydrate derivative metabolic process"/>
    <property type="evidence" value="ECO:0007669"/>
    <property type="project" value="InterPro"/>
</dbReference>
<dbReference type="InterPro" id="IPR000644">
    <property type="entry name" value="CBS_dom"/>
</dbReference>
<proteinExistence type="inferred from homology"/>
<dbReference type="InterPro" id="IPR046348">
    <property type="entry name" value="SIS_dom_sf"/>
</dbReference>
<dbReference type="InterPro" id="IPR001347">
    <property type="entry name" value="SIS_dom"/>
</dbReference>
<evidence type="ECO:0000256" key="1">
    <source>
        <dbReference type="ARBA" id="ARBA00008165"/>
    </source>
</evidence>
<dbReference type="CDD" id="cd04604">
    <property type="entry name" value="CBS_pair_SIS_assoc"/>
    <property type="match status" value="1"/>
</dbReference>
<evidence type="ECO:0008006" key="8">
    <source>
        <dbReference type="Google" id="ProtNLM"/>
    </source>
</evidence>
<dbReference type="SUPFAM" id="SSF53697">
    <property type="entry name" value="SIS domain"/>
    <property type="match status" value="1"/>
</dbReference>
<evidence type="ECO:0000259" key="6">
    <source>
        <dbReference type="PROSITE" id="PS51464"/>
    </source>
</evidence>
<evidence type="ECO:0000256" key="2">
    <source>
        <dbReference type="ARBA" id="ARBA00022737"/>
    </source>
</evidence>
<accession>A0A1D2AE61</accession>
<dbReference type="InterPro" id="IPR035474">
    <property type="entry name" value="SIS_Kpsf"/>
</dbReference>
<feature type="domain" description="CBS" evidence="5">
    <location>
        <begin position="286"/>
        <end position="347"/>
    </location>
</feature>
<comment type="similarity">
    <text evidence="1">Belongs to the SIS family. GutQ/KpsF subfamily.</text>
</comment>
<dbReference type="CDD" id="cd05014">
    <property type="entry name" value="SIS_Kpsf"/>
    <property type="match status" value="1"/>
</dbReference>
<dbReference type="PANTHER" id="PTHR47476">
    <property type="match status" value="1"/>
</dbReference>
<dbReference type="Pfam" id="PF01380">
    <property type="entry name" value="SIS"/>
    <property type="match status" value="1"/>
</dbReference>